<dbReference type="RefSeq" id="WP_322444737.1">
    <property type="nucleotide sequence ID" value="NZ_JAXOFX010000001.1"/>
</dbReference>
<evidence type="ECO:0000259" key="18">
    <source>
        <dbReference type="Pfam" id="PF02706"/>
    </source>
</evidence>
<dbReference type="CDD" id="cd05387">
    <property type="entry name" value="BY-kinase"/>
    <property type="match status" value="1"/>
</dbReference>
<dbReference type="EC" id="2.7.10.2" evidence="5"/>
<evidence type="ECO:0000256" key="5">
    <source>
        <dbReference type="ARBA" id="ARBA00011903"/>
    </source>
</evidence>
<accession>A0ABU5ITI5</accession>
<evidence type="ECO:0000256" key="15">
    <source>
        <dbReference type="ARBA" id="ARBA00023137"/>
    </source>
</evidence>
<keyword evidence="14 17" id="KW-0472">Membrane</keyword>
<sequence>MMNTISINEVCIILLKRWKLIALCTLISAFISIILSNYVIAPKYQASTQILVYQKDSNNQFDISQIRNNVELINTYSVIIKSPVILEKVIEELDLPESIKQLNESITVSSQENSQIITISVRAENAKKAIEIVNALSETFQKEVKEIMKIDNVSILAKAKLNESEVPVSPKPTINLIIAIFIGFILGLLFVLIMDFFDNTLKESKDIERYLGFPVLGSVKNIINDTDKNAGKNKNDKGRFVGRISKIKNEAQLYAHNNPKDAATEQYRLIRTNILFSSVDNDIKTIMVTSPEPSDGKSTTASNLAIVFAQMGKKVLLVDTDLRRPSQHYGYKRNNFQGLTSVFTKKVPLNDVIKKTHIPNLELLTSGRTPPNPSELLNSKAMERVLEQLKSMFDYIIFDTPPILAVTDSQILANKTDGVILVISSGKTKREIALKSKELLEKANPRILGVVINGGDSDVEQYNYYYE</sequence>
<keyword evidence="15" id="KW-0829">Tyrosine-protein kinase</keyword>
<keyword evidence="6" id="KW-1003">Cell membrane</keyword>
<keyword evidence="8 21" id="KW-0808">Transferase</keyword>
<comment type="caution">
    <text evidence="21">The sequence shown here is derived from an EMBL/GenBank/DDBJ whole genome shotgun (WGS) entry which is preliminary data.</text>
</comment>
<feature type="domain" description="Tyrosine-protein kinase G-rich" evidence="20">
    <location>
        <begin position="134"/>
        <end position="193"/>
    </location>
</feature>
<evidence type="ECO:0000259" key="20">
    <source>
        <dbReference type="Pfam" id="PF13807"/>
    </source>
</evidence>
<evidence type="ECO:0000256" key="12">
    <source>
        <dbReference type="ARBA" id="ARBA00022840"/>
    </source>
</evidence>
<evidence type="ECO:0000256" key="17">
    <source>
        <dbReference type="SAM" id="Phobius"/>
    </source>
</evidence>
<evidence type="ECO:0000313" key="22">
    <source>
        <dbReference type="Proteomes" id="UP001290455"/>
    </source>
</evidence>
<evidence type="ECO:0000256" key="4">
    <source>
        <dbReference type="ARBA" id="ARBA00008883"/>
    </source>
</evidence>
<dbReference type="InterPro" id="IPR027417">
    <property type="entry name" value="P-loop_NTPase"/>
</dbReference>
<evidence type="ECO:0000259" key="19">
    <source>
        <dbReference type="Pfam" id="PF13614"/>
    </source>
</evidence>
<evidence type="ECO:0000256" key="10">
    <source>
        <dbReference type="ARBA" id="ARBA00022741"/>
    </source>
</evidence>
<comment type="subcellular location">
    <subcellularLocation>
        <location evidence="1">Cell inner membrane</location>
        <topology evidence="1">Multi-pass membrane protein</topology>
    </subcellularLocation>
</comment>
<comment type="similarity">
    <text evidence="3">Belongs to the CpsD/CapB family.</text>
</comment>
<keyword evidence="10" id="KW-0547">Nucleotide-binding</keyword>
<feature type="domain" description="Polysaccharide chain length determinant N-terminal" evidence="18">
    <location>
        <begin position="3"/>
        <end position="93"/>
    </location>
</feature>
<dbReference type="InterPro" id="IPR025669">
    <property type="entry name" value="AAA_dom"/>
</dbReference>
<evidence type="ECO:0000256" key="8">
    <source>
        <dbReference type="ARBA" id="ARBA00022679"/>
    </source>
</evidence>
<dbReference type="NCBIfam" id="TIGR01007">
    <property type="entry name" value="eps_fam"/>
    <property type="match status" value="1"/>
</dbReference>
<evidence type="ECO:0000256" key="11">
    <source>
        <dbReference type="ARBA" id="ARBA00022777"/>
    </source>
</evidence>
<evidence type="ECO:0000313" key="21">
    <source>
        <dbReference type="EMBL" id="MDZ5470436.1"/>
    </source>
</evidence>
<keyword evidence="22" id="KW-1185">Reference proteome</keyword>
<evidence type="ECO:0000256" key="3">
    <source>
        <dbReference type="ARBA" id="ARBA00007316"/>
    </source>
</evidence>
<dbReference type="InterPro" id="IPR003856">
    <property type="entry name" value="LPS_length_determ_N"/>
</dbReference>
<dbReference type="InterPro" id="IPR050445">
    <property type="entry name" value="Bact_polysacc_biosynth/exp"/>
</dbReference>
<evidence type="ECO:0000256" key="13">
    <source>
        <dbReference type="ARBA" id="ARBA00022989"/>
    </source>
</evidence>
<keyword evidence="13 17" id="KW-1133">Transmembrane helix</keyword>
<dbReference type="GO" id="GO:0004715">
    <property type="term" value="F:non-membrane spanning protein tyrosine kinase activity"/>
    <property type="evidence" value="ECO:0007669"/>
    <property type="project" value="UniProtKB-EC"/>
</dbReference>
<dbReference type="Pfam" id="PF13614">
    <property type="entry name" value="AAA_31"/>
    <property type="match status" value="1"/>
</dbReference>
<dbReference type="Proteomes" id="UP001290455">
    <property type="component" value="Unassembled WGS sequence"/>
</dbReference>
<evidence type="ECO:0000256" key="7">
    <source>
        <dbReference type="ARBA" id="ARBA00022519"/>
    </source>
</evidence>
<evidence type="ECO:0000256" key="16">
    <source>
        <dbReference type="ARBA" id="ARBA00051245"/>
    </source>
</evidence>
<organism evidence="21 22">
    <name type="scientific">Robertmurraya mangrovi</name>
    <dbReference type="NCBI Taxonomy" id="3098077"/>
    <lineage>
        <taxon>Bacteria</taxon>
        <taxon>Bacillati</taxon>
        <taxon>Bacillota</taxon>
        <taxon>Bacilli</taxon>
        <taxon>Bacillales</taxon>
        <taxon>Bacillaceae</taxon>
        <taxon>Robertmurraya</taxon>
    </lineage>
</organism>
<reference evidence="21 22" key="1">
    <citation type="submission" date="2023-11" db="EMBL/GenBank/DDBJ databases">
        <title>Bacillus jintuensis, isolated from a mudflat on the Beibu Gulf coast.</title>
        <authorList>
            <person name="Li M."/>
        </authorList>
    </citation>
    <scope>NUCLEOTIDE SEQUENCE [LARGE SCALE GENOMIC DNA]</scope>
    <source>
        <strain evidence="21 22">31A1R</strain>
    </source>
</reference>
<dbReference type="InterPro" id="IPR005702">
    <property type="entry name" value="Wzc-like_C"/>
</dbReference>
<evidence type="ECO:0000256" key="14">
    <source>
        <dbReference type="ARBA" id="ARBA00023136"/>
    </source>
</evidence>
<evidence type="ECO:0000256" key="9">
    <source>
        <dbReference type="ARBA" id="ARBA00022692"/>
    </source>
</evidence>
<comment type="similarity">
    <text evidence="2">Belongs to the CpsC/CapA family.</text>
</comment>
<dbReference type="PANTHER" id="PTHR32309:SF13">
    <property type="entry name" value="FERRIC ENTEROBACTIN TRANSPORT PROTEIN FEPE"/>
    <property type="match status" value="1"/>
</dbReference>
<protein>
    <recommendedName>
        <fullName evidence="5">non-specific protein-tyrosine kinase</fullName>
        <ecNumber evidence="5">2.7.10.2</ecNumber>
    </recommendedName>
</protein>
<proteinExistence type="inferred from homology"/>
<dbReference type="Pfam" id="PF13807">
    <property type="entry name" value="GNVR"/>
    <property type="match status" value="1"/>
</dbReference>
<dbReference type="Gene3D" id="3.40.50.300">
    <property type="entry name" value="P-loop containing nucleotide triphosphate hydrolases"/>
    <property type="match status" value="1"/>
</dbReference>
<dbReference type="PANTHER" id="PTHR32309">
    <property type="entry name" value="TYROSINE-PROTEIN KINASE"/>
    <property type="match status" value="1"/>
</dbReference>
<feature type="transmembrane region" description="Helical" evidence="17">
    <location>
        <begin position="20"/>
        <end position="40"/>
    </location>
</feature>
<dbReference type="Pfam" id="PF02706">
    <property type="entry name" value="Wzz"/>
    <property type="match status" value="1"/>
</dbReference>
<evidence type="ECO:0000256" key="1">
    <source>
        <dbReference type="ARBA" id="ARBA00004429"/>
    </source>
</evidence>
<comment type="similarity">
    <text evidence="4">Belongs to the etk/wzc family.</text>
</comment>
<keyword evidence="12" id="KW-0067">ATP-binding</keyword>
<evidence type="ECO:0000256" key="2">
    <source>
        <dbReference type="ARBA" id="ARBA00006683"/>
    </source>
</evidence>
<feature type="domain" description="AAA" evidence="19">
    <location>
        <begin position="294"/>
        <end position="424"/>
    </location>
</feature>
<keyword evidence="11" id="KW-0418">Kinase</keyword>
<comment type="catalytic activity">
    <reaction evidence="16">
        <text>L-tyrosyl-[protein] + ATP = O-phospho-L-tyrosyl-[protein] + ADP + H(+)</text>
        <dbReference type="Rhea" id="RHEA:10596"/>
        <dbReference type="Rhea" id="RHEA-COMP:10136"/>
        <dbReference type="Rhea" id="RHEA-COMP:20101"/>
        <dbReference type="ChEBI" id="CHEBI:15378"/>
        <dbReference type="ChEBI" id="CHEBI:30616"/>
        <dbReference type="ChEBI" id="CHEBI:46858"/>
        <dbReference type="ChEBI" id="CHEBI:61978"/>
        <dbReference type="ChEBI" id="CHEBI:456216"/>
        <dbReference type="EC" id="2.7.10.2"/>
    </reaction>
</comment>
<dbReference type="EMBL" id="JAXOFX010000001">
    <property type="protein sequence ID" value="MDZ5470436.1"/>
    <property type="molecule type" value="Genomic_DNA"/>
</dbReference>
<feature type="transmembrane region" description="Helical" evidence="17">
    <location>
        <begin position="176"/>
        <end position="197"/>
    </location>
</feature>
<evidence type="ECO:0000256" key="6">
    <source>
        <dbReference type="ARBA" id="ARBA00022475"/>
    </source>
</evidence>
<dbReference type="InterPro" id="IPR032807">
    <property type="entry name" value="GNVR"/>
</dbReference>
<keyword evidence="9 17" id="KW-0812">Transmembrane</keyword>
<gene>
    <name evidence="21" type="ORF">SM124_01620</name>
</gene>
<dbReference type="SUPFAM" id="SSF52540">
    <property type="entry name" value="P-loop containing nucleoside triphosphate hydrolases"/>
    <property type="match status" value="1"/>
</dbReference>
<name>A0ABU5ITI5_9BACI</name>
<keyword evidence="7" id="KW-0997">Cell inner membrane</keyword>